<dbReference type="Proteomes" id="UP000243937">
    <property type="component" value="Chromosome"/>
</dbReference>
<protein>
    <recommendedName>
        <fullName evidence="1">HTH cro/C1-type domain-containing protein</fullName>
    </recommendedName>
</protein>
<accession>A0A1Y0D7B3</accession>
<evidence type="ECO:0000313" key="2">
    <source>
        <dbReference type="EMBL" id="ART83452.1"/>
    </source>
</evidence>
<name>A0A1Y0D7B3_9GAMM</name>
<dbReference type="InterPro" id="IPR001387">
    <property type="entry name" value="Cro/C1-type_HTH"/>
</dbReference>
<keyword evidence="3" id="KW-1185">Reference proteome</keyword>
<feature type="domain" description="HTH cro/C1-type" evidence="1">
    <location>
        <begin position="32"/>
        <end position="69"/>
    </location>
</feature>
<dbReference type="RefSeq" id="WP_227875034.1">
    <property type="nucleotide sequence ID" value="NZ_CP021377.1"/>
</dbReference>
<reference evidence="2 3" key="1">
    <citation type="journal article" date="2014" name="Int. J. Syst. Evol. Microbiol.">
        <title>Oceanisphaera profunda sp. nov., a marine bacterium isolated from deep-sea sediment, and emended description of the genus Oceanisphaera.</title>
        <authorList>
            <person name="Xu Z."/>
            <person name="Zhang X.Y."/>
            <person name="Su H.N."/>
            <person name="Yu Z.C."/>
            <person name="Liu C."/>
            <person name="Li H."/>
            <person name="Chen X.L."/>
            <person name="Song X.Y."/>
            <person name="Xie B.B."/>
            <person name="Qin Q.L."/>
            <person name="Zhou B.C."/>
            <person name="Shi M."/>
            <person name="Huang Y."/>
            <person name="Zhang Y.Z."/>
        </authorList>
    </citation>
    <scope>NUCLEOTIDE SEQUENCE [LARGE SCALE GENOMIC DNA]</scope>
    <source>
        <strain evidence="2 3">SM1222</strain>
    </source>
</reference>
<dbReference type="KEGG" id="opf:CBP31_13140"/>
<evidence type="ECO:0000259" key="1">
    <source>
        <dbReference type="Pfam" id="PF13443"/>
    </source>
</evidence>
<dbReference type="Pfam" id="PF13443">
    <property type="entry name" value="HTH_26"/>
    <property type="match status" value="1"/>
</dbReference>
<evidence type="ECO:0000313" key="3">
    <source>
        <dbReference type="Proteomes" id="UP000243937"/>
    </source>
</evidence>
<proteinExistence type="predicted"/>
<gene>
    <name evidence="2" type="ORF">CBP31_13140</name>
</gene>
<organism evidence="2 3">
    <name type="scientific">Oceanisphaera profunda</name>
    <dbReference type="NCBI Taxonomy" id="1416627"/>
    <lineage>
        <taxon>Bacteria</taxon>
        <taxon>Pseudomonadati</taxon>
        <taxon>Pseudomonadota</taxon>
        <taxon>Gammaproteobacteria</taxon>
        <taxon>Aeromonadales</taxon>
        <taxon>Aeromonadaceae</taxon>
        <taxon>Oceanisphaera</taxon>
    </lineage>
</organism>
<sequence>MERSDHIQSVHGAIFRNKKAEWTGLNAQGSCRDTLHRLYNETATRVELDVIDVLCRYLDIQVGELFEIIEGNAEDKSD</sequence>
<dbReference type="AlphaFoldDB" id="A0A1Y0D7B3"/>
<dbReference type="EMBL" id="CP021377">
    <property type="protein sequence ID" value="ART83452.1"/>
    <property type="molecule type" value="Genomic_DNA"/>
</dbReference>